<proteinExistence type="inferred from homology"/>
<dbReference type="InterPro" id="IPR010619">
    <property type="entry name" value="ThrE-like_N"/>
</dbReference>
<feature type="transmembrane region" description="Helical" evidence="7">
    <location>
        <begin position="209"/>
        <end position="230"/>
    </location>
</feature>
<reference evidence="10 11" key="1">
    <citation type="submission" date="2015-10" db="EMBL/GenBank/DDBJ databases">
        <title>Corynebacteirum lowii and Corynebacterium oculi species nova, derived from human clinical disease and and emended description of Corynebacterium mastiditis.</title>
        <authorList>
            <person name="Bernard K."/>
            <person name="Pacheco A.L."/>
            <person name="Mcdougall C."/>
            <person name="Burtx T."/>
            <person name="Weibe D."/>
            <person name="Tyler S."/>
            <person name="Olson A.B."/>
            <person name="Cnockaert M."/>
            <person name="Eguchi H."/>
            <person name="Kuwahara T."/>
            <person name="Nakayama-Imaohji H."/>
            <person name="Boudewijins M."/>
            <person name="Van Hoecke F."/>
            <person name="Bernier A.-M."/>
            <person name="Vandamme P."/>
        </authorList>
    </citation>
    <scope>NUCLEOTIDE SEQUENCE [LARGE SCALE GENOMIC DNA]</scope>
    <source>
        <strain evidence="10 11">NML 130210</strain>
    </source>
</reference>
<evidence type="ECO:0000256" key="7">
    <source>
        <dbReference type="SAM" id="Phobius"/>
    </source>
</evidence>
<feature type="transmembrane region" description="Helical" evidence="7">
    <location>
        <begin position="321"/>
        <end position="342"/>
    </location>
</feature>
<gene>
    <name evidence="10" type="ORF">Cocul_02115</name>
</gene>
<evidence type="ECO:0000256" key="5">
    <source>
        <dbReference type="ARBA" id="ARBA00023136"/>
    </source>
</evidence>
<feature type="transmembrane region" description="Helical" evidence="7">
    <location>
        <begin position="354"/>
        <end position="382"/>
    </location>
</feature>
<dbReference type="GO" id="GO:0015744">
    <property type="term" value="P:succinate transport"/>
    <property type="evidence" value="ECO:0007669"/>
    <property type="project" value="TreeGrafter"/>
</dbReference>
<dbReference type="STRING" id="1544416.Cocul_02115"/>
<dbReference type="InterPro" id="IPR024528">
    <property type="entry name" value="ThrE_2"/>
</dbReference>
<dbReference type="AlphaFoldDB" id="A0A0Q1DSV9"/>
<dbReference type="PATRIC" id="fig|1544416.3.peg.2110"/>
<dbReference type="PANTHER" id="PTHR34390">
    <property type="entry name" value="UPF0442 PROTEIN YJJB-RELATED"/>
    <property type="match status" value="1"/>
</dbReference>
<dbReference type="OrthoDB" id="9763957at2"/>
<dbReference type="GO" id="GO:0022857">
    <property type="term" value="F:transmembrane transporter activity"/>
    <property type="evidence" value="ECO:0007669"/>
    <property type="project" value="InterPro"/>
</dbReference>
<name>A0A0Q1DSV9_9CORY</name>
<evidence type="ECO:0000313" key="10">
    <source>
        <dbReference type="EMBL" id="KQB83142.1"/>
    </source>
</evidence>
<organism evidence="10 11">
    <name type="scientific">Corynebacterium oculi</name>
    <dbReference type="NCBI Taxonomy" id="1544416"/>
    <lineage>
        <taxon>Bacteria</taxon>
        <taxon>Bacillati</taxon>
        <taxon>Actinomycetota</taxon>
        <taxon>Actinomycetes</taxon>
        <taxon>Mycobacteriales</taxon>
        <taxon>Corynebacteriaceae</taxon>
        <taxon>Corynebacterium</taxon>
    </lineage>
</organism>
<protein>
    <recommendedName>
        <fullName evidence="12">Inner membrane protein YjjP</fullName>
    </recommendedName>
</protein>
<dbReference type="EMBL" id="LKST01000004">
    <property type="protein sequence ID" value="KQB83142.1"/>
    <property type="molecule type" value="Genomic_DNA"/>
</dbReference>
<evidence type="ECO:0000256" key="2">
    <source>
        <dbReference type="ARBA" id="ARBA00022475"/>
    </source>
</evidence>
<keyword evidence="11" id="KW-1185">Reference proteome</keyword>
<evidence type="ECO:0000256" key="6">
    <source>
        <dbReference type="ARBA" id="ARBA00034125"/>
    </source>
</evidence>
<dbReference type="PANTHER" id="PTHR34390:SF2">
    <property type="entry name" value="SUCCINATE TRANSPORTER SUBUNIT YJJP-RELATED"/>
    <property type="match status" value="1"/>
</dbReference>
<feature type="transmembrane region" description="Helical" evidence="7">
    <location>
        <begin position="242"/>
        <end position="260"/>
    </location>
</feature>
<keyword evidence="2" id="KW-1003">Cell membrane</keyword>
<evidence type="ECO:0000256" key="1">
    <source>
        <dbReference type="ARBA" id="ARBA00004651"/>
    </source>
</evidence>
<feature type="domain" description="Threonine/Serine exporter ThrE" evidence="9">
    <location>
        <begin position="323"/>
        <end position="447"/>
    </location>
</feature>
<dbReference type="InterPro" id="IPR050539">
    <property type="entry name" value="ThrE_Dicarb/AminoAcid_Exp"/>
</dbReference>
<dbReference type="Pfam" id="PF06738">
    <property type="entry name" value="ThrE"/>
    <property type="match status" value="1"/>
</dbReference>
<dbReference type="GO" id="GO:0005886">
    <property type="term" value="C:plasma membrane"/>
    <property type="evidence" value="ECO:0007669"/>
    <property type="project" value="UniProtKB-SubCell"/>
</dbReference>
<evidence type="ECO:0000256" key="4">
    <source>
        <dbReference type="ARBA" id="ARBA00022989"/>
    </source>
</evidence>
<feature type="domain" description="Threonine/serine exporter-like N-terminal" evidence="8">
    <location>
        <begin position="49"/>
        <end position="295"/>
    </location>
</feature>
<dbReference type="Pfam" id="PF12821">
    <property type="entry name" value="ThrE_2"/>
    <property type="match status" value="1"/>
</dbReference>
<evidence type="ECO:0000313" key="11">
    <source>
        <dbReference type="Proteomes" id="UP000050517"/>
    </source>
</evidence>
<feature type="transmembrane region" description="Helical" evidence="7">
    <location>
        <begin position="426"/>
        <end position="450"/>
    </location>
</feature>
<dbReference type="RefSeq" id="WP_055123183.1">
    <property type="nucleotide sequence ID" value="NZ_LKST01000004.1"/>
</dbReference>
<dbReference type="NCBIfam" id="NF047720">
    <property type="entry name" value="ThrSerExpThrE"/>
    <property type="match status" value="1"/>
</dbReference>
<keyword evidence="3 7" id="KW-0812">Transmembrane</keyword>
<feature type="transmembrane region" description="Helical" evidence="7">
    <location>
        <begin position="163"/>
        <end position="189"/>
    </location>
</feature>
<feature type="transmembrane region" description="Helical" evidence="7">
    <location>
        <begin position="394"/>
        <end position="414"/>
    </location>
</feature>
<comment type="caution">
    <text evidence="10">The sequence shown here is derived from an EMBL/GenBank/DDBJ whole genome shotgun (WGS) entry which is preliminary data.</text>
</comment>
<evidence type="ECO:0008006" key="12">
    <source>
        <dbReference type="Google" id="ProtNLM"/>
    </source>
</evidence>
<evidence type="ECO:0000256" key="3">
    <source>
        <dbReference type="ARBA" id="ARBA00022692"/>
    </source>
</evidence>
<accession>A0A0Q1DSV9</accession>
<sequence>MPTIRERFRAWRNQSPHAATIDTAKAAPPPSPLAPVDLTDYNQVAGVMDLAARIGDILLSSGTSNSDTKAQMHAVTSAYGLWWCHVDITMNNITVSTQIGTTRKSPVTVFRVVRTLTTDFSRLSAVDRLIRSIQAGATPPEVAERILDDIEAQPTAYGPVTSIFGWGLMGGAVSVLLGGTLLVGAISFVTSLSIMAMSLFLSKHHLPVFFQNVIGGVIATIPAALSYAAAAEYGVELRPSQIVASGIIVMLAGLTLVQSLQDGITGAPVTASAHFFETLLYTGAIVAGVAIGLQLSSYVGISLPPMESVAAPNPATATVRVMAGTVASVGFAIACYAEWSAVALSGITAMTGSIFYYFIFSPLGMSTVMAGSMAAVVIGFAGGLLARRFQVPPLIIAIAGITPLLPGLAVYRGMYAALNEQMLVGFTNIATALAISCGLAAGVVLGEWIARRVRRPQRFNPYRGFRVAGRTTLQQANQARQQLRRRASRRR</sequence>
<keyword evidence="5 7" id="KW-0472">Membrane</keyword>
<keyword evidence="4 7" id="KW-1133">Transmembrane helix</keyword>
<dbReference type="Proteomes" id="UP000050517">
    <property type="component" value="Unassembled WGS sequence"/>
</dbReference>
<evidence type="ECO:0000259" key="9">
    <source>
        <dbReference type="Pfam" id="PF12821"/>
    </source>
</evidence>
<feature type="transmembrane region" description="Helical" evidence="7">
    <location>
        <begin position="280"/>
        <end position="301"/>
    </location>
</feature>
<evidence type="ECO:0000259" key="8">
    <source>
        <dbReference type="Pfam" id="PF06738"/>
    </source>
</evidence>
<comment type="subcellular location">
    <subcellularLocation>
        <location evidence="1">Cell membrane</location>
        <topology evidence="1">Multi-pass membrane protein</topology>
    </subcellularLocation>
</comment>
<comment type="similarity">
    <text evidence="6">Belongs to the ThrE exporter (TC 2.A.79) family.</text>
</comment>